<evidence type="ECO:0008006" key="4">
    <source>
        <dbReference type="Google" id="ProtNLM"/>
    </source>
</evidence>
<evidence type="ECO:0000259" key="2">
    <source>
        <dbReference type="Pfam" id="PF09989"/>
    </source>
</evidence>
<evidence type="ECO:0000259" key="1">
    <source>
        <dbReference type="Pfam" id="PF01869"/>
    </source>
</evidence>
<dbReference type="Gene3D" id="3.30.420.40">
    <property type="match status" value="4"/>
</dbReference>
<dbReference type="Pfam" id="PF09989">
    <property type="entry name" value="DUF2229"/>
    <property type="match status" value="1"/>
</dbReference>
<organism evidence="3">
    <name type="scientific">uncultured Sulfurovum sp</name>
    <dbReference type="NCBI Taxonomy" id="269237"/>
    <lineage>
        <taxon>Bacteria</taxon>
        <taxon>Pseudomonadati</taxon>
        <taxon>Campylobacterota</taxon>
        <taxon>Epsilonproteobacteria</taxon>
        <taxon>Campylobacterales</taxon>
        <taxon>Sulfurovaceae</taxon>
        <taxon>Sulfurovum</taxon>
        <taxon>environmental samples</taxon>
    </lineage>
</organism>
<dbReference type="InterPro" id="IPR043129">
    <property type="entry name" value="ATPase_NBD"/>
</dbReference>
<name>A0A6S6TAW0_9BACT</name>
<dbReference type="CDD" id="cd24034">
    <property type="entry name" value="ASKHA_NBD_O66634-like_rpt1"/>
    <property type="match status" value="1"/>
</dbReference>
<sequence>MTKIMQTPKETYALGIDIGSTTVKYVVCDEAFNIVAKAYTPHDTKQAPTLLKLLEELARTHTDVYNKLDKVYITGSGATRIAPTINARFVQEVNAVVLAVEHNHPDVRAVVELGGQDAKIIHFKQSEDGKKSVLTSMNDKCASGTGATIEKCTMKVGMESEDVQKLVFQTDKLHHVAAKCGVFAETDIVNLVKTSVPSDEIMNSLADAIVMQNLTVLTRGNTLMPNVLLLGGPNTYLPFLQECWRMRIAEIWDERGVDYDKAKINELVNVPDNAQYYAALGAVIFGEGEANNDKPFTGLIQLKTMVDTGGNTNSDNNDSPLVDSHEELEAFKNDYAINPFVPPVITQKTTCFLGIDGGSTSSKAVLCDEQGEMLLKVYQLSKGNPIVDTLELLEKIKAHDPHNFYDIQGLGVTGYAADVLEGALNADANIIETIAHMKSAQKEFGESINVICDIGGQDIKVLFMENGMMKNFRLSNQCSAGNGTLLQSMAKQFGVPVEGFADIAFAAKQAPLFNYGCAVFLDSDRVNFQKEGYTKEELFAGISKVLPKNVWQYVVQAPNLAAFGDHFVLQGGTQYNQAALKAQVDYIKEKVPHARVDVHPHPGEAGAYGAALEAKDVVATRGYATFSGMDEALQMTYTSKTDESTRCNFCSINCSRTFIDTKTPSSEVVRYIAGFSCEEGTVESHEALKILKDSRKDLQQNTPNLVKKESYELFKSNYNVETLPTSATKVSEQKVTVTLGGWGPTLRKQINRPFNTSDKHARAYRREVQIAIPKVLNIYSLAPFLRTYLEALEVSEKNIIFSDFSNEDMYLEGAKYGSVDSCYPAKVAQSHVYALLYEKKFARKNFEYMWFPAVTELPGYVKHTMGQTSCPIISGTPKVVYSAFTKEKNLFEEKNITYVEDPLNFDNKQLLKKQLFSTWKNKLRITEDESNWAVEQAWKALDKNDADIMREGKEILDNVVANNEVVILLLGRPYHSDPGMNHEVLDEFQSLGFKTISMRAIPKDETYLAQYFKEDIQSERVASAYDIRDVWAENYSTNSAQKVWAAKFAARHPNVAVLDLSSFKCGHDAPTYAIIDKILGASRTPHLTLHDIDANKPGGSIKIRVKTFAYTLDQYKQTLLTKITNRRVLSPDNTHTHKEGALV</sequence>
<proteinExistence type="predicted"/>
<feature type="domain" description="DUF2229" evidence="2">
    <location>
        <begin position="770"/>
        <end position="1000"/>
    </location>
</feature>
<accession>A0A6S6TAW0</accession>
<dbReference type="EMBL" id="CACVAS010000105">
    <property type="protein sequence ID" value="CAA6817972.1"/>
    <property type="molecule type" value="Genomic_DNA"/>
</dbReference>
<reference evidence="3" key="1">
    <citation type="submission" date="2020-01" db="EMBL/GenBank/DDBJ databases">
        <authorList>
            <person name="Meier V. D."/>
            <person name="Meier V D."/>
        </authorList>
    </citation>
    <scope>NUCLEOTIDE SEQUENCE</scope>
    <source>
        <strain evidence="3">HLG_WM_MAG_01</strain>
    </source>
</reference>
<protein>
    <recommendedName>
        <fullName evidence="4">CoA activase</fullName>
    </recommendedName>
</protein>
<evidence type="ECO:0000313" key="3">
    <source>
        <dbReference type="EMBL" id="CAA6817972.1"/>
    </source>
</evidence>
<dbReference type="InterPro" id="IPR002731">
    <property type="entry name" value="ATPase_BadF"/>
</dbReference>
<dbReference type="PANTHER" id="PTHR32329:SF4">
    <property type="entry name" value="ACTIVATOR OF 2-HYDROXYACYL-COA DEHYDRATASE"/>
    <property type="match status" value="1"/>
</dbReference>
<feature type="domain" description="ATPase BadF/BadG/BcrA/BcrD type" evidence="1">
    <location>
        <begin position="353"/>
        <end position="614"/>
    </location>
</feature>
<dbReference type="CDD" id="cd24035">
    <property type="entry name" value="ASKHA_NBD_O66634-like_rpt2"/>
    <property type="match status" value="1"/>
</dbReference>
<dbReference type="PANTHER" id="PTHR32329">
    <property type="entry name" value="BIFUNCTIONAL PROTEIN [INCLUDES 2-HYDROXYACYL-COA DEHYDRATASE (N-TER) AND ITS ACTIVATOR DOMAIN (C_TERM)-RELATED"/>
    <property type="match status" value="1"/>
</dbReference>
<dbReference type="Pfam" id="PF01869">
    <property type="entry name" value="BcrAD_BadFG"/>
    <property type="match status" value="2"/>
</dbReference>
<dbReference type="AlphaFoldDB" id="A0A6S6TAW0"/>
<dbReference type="InterPro" id="IPR051805">
    <property type="entry name" value="Dehydratase_Activator_Redct"/>
</dbReference>
<feature type="domain" description="ATPase BadF/BadG/BcrA/BcrD type" evidence="1">
    <location>
        <begin position="14"/>
        <end position="242"/>
    </location>
</feature>
<gene>
    <name evidence="3" type="ORF">HELGO_WM4632</name>
</gene>
<dbReference type="InterPro" id="IPR018709">
    <property type="entry name" value="CoA_activase_DUF2229"/>
</dbReference>
<dbReference type="SUPFAM" id="SSF53067">
    <property type="entry name" value="Actin-like ATPase domain"/>
    <property type="match status" value="2"/>
</dbReference>